<organism evidence="2 3">
    <name type="scientific">Kineococcus xinjiangensis</name>
    <dbReference type="NCBI Taxonomy" id="512762"/>
    <lineage>
        <taxon>Bacteria</taxon>
        <taxon>Bacillati</taxon>
        <taxon>Actinomycetota</taxon>
        <taxon>Actinomycetes</taxon>
        <taxon>Kineosporiales</taxon>
        <taxon>Kineosporiaceae</taxon>
        <taxon>Kineococcus</taxon>
    </lineage>
</organism>
<dbReference type="EMBL" id="PTJD01000002">
    <property type="protein sequence ID" value="PPK98181.1"/>
    <property type="molecule type" value="Genomic_DNA"/>
</dbReference>
<feature type="compositionally biased region" description="Basic residues" evidence="1">
    <location>
        <begin position="1"/>
        <end position="10"/>
    </location>
</feature>
<feature type="region of interest" description="Disordered" evidence="1">
    <location>
        <begin position="1"/>
        <end position="33"/>
    </location>
</feature>
<evidence type="ECO:0000313" key="3">
    <source>
        <dbReference type="Proteomes" id="UP000239485"/>
    </source>
</evidence>
<dbReference type="InterPro" id="IPR027417">
    <property type="entry name" value="P-loop_NTPase"/>
</dbReference>
<protein>
    <submittedName>
        <fullName evidence="2">Uncharacterized protein</fullName>
    </submittedName>
</protein>
<evidence type="ECO:0000313" key="2">
    <source>
        <dbReference type="EMBL" id="PPK98181.1"/>
    </source>
</evidence>
<feature type="region of interest" description="Disordered" evidence="1">
    <location>
        <begin position="50"/>
        <end position="100"/>
    </location>
</feature>
<name>A0A2S6IV91_9ACTN</name>
<proteinExistence type="predicted"/>
<evidence type="ECO:0000256" key="1">
    <source>
        <dbReference type="SAM" id="MobiDB-lite"/>
    </source>
</evidence>
<dbReference type="Gene3D" id="3.40.50.300">
    <property type="entry name" value="P-loop containing nucleotide triphosphate hydrolases"/>
    <property type="match status" value="2"/>
</dbReference>
<accession>A0A2S6IV91</accession>
<dbReference type="Proteomes" id="UP000239485">
    <property type="component" value="Unassembled WGS sequence"/>
</dbReference>
<gene>
    <name evidence="2" type="ORF">CLV92_102334</name>
</gene>
<keyword evidence="3" id="KW-1185">Reference proteome</keyword>
<dbReference type="SUPFAM" id="SSF52540">
    <property type="entry name" value="P-loop containing nucleoside triphosphate hydrolases"/>
    <property type="match status" value="1"/>
</dbReference>
<dbReference type="RefSeq" id="WP_211290860.1">
    <property type="nucleotide sequence ID" value="NZ_PTJD01000002.1"/>
</dbReference>
<dbReference type="AlphaFoldDB" id="A0A2S6IV91"/>
<sequence length="546" mass="58904">MIRRSSPRHGARSDLLRAGPLAPEPGEATRAVPFRVRNPAVLEEVLGAGVAEGSPAEAVPEAVPAEEERPAPRRGRRARRAEVPEEPAPTGWQDVPEPQGFSVRRSLRRARRGWYAPVAAPALTTTRQAEVLNTAIVAAPTDPYGIIVGRDRLSNAPVAHDPFTAYEKGEITSPAVVVLGVVGAGKSSLLKTVYVMRPLILSNRRVVVMDKKDRGGQGEYAELTRAFGTEPLRFVVGGGGTTLNILDPTVLAGSGVAGQARLLSALAELANNGMPLDAKRERPALRAALRATLQRAEADGRIPVLADLLPRLGEIHAEFADHSAAAKEKIHQAGLNVRHLLSALLSDELSGLFDGHTSPNVRLSDRLTTFDISQLPDDSPAVSMVMAVANVWLLGTLRHHRGLRTNFIAEEGWDLVGGPGGRVFQRNSKLARGLGLSNIAALHHIADIPEHDPAVAMLKEAQTVHLYRQDRAEDIDACLRMYNLDRGARQTLANLESGHHLLKIGNRREIHVEHVRSRLERGLTNTDEAMVSSPVRGVVPAEGGRP</sequence>
<reference evidence="2 3" key="1">
    <citation type="submission" date="2018-02" db="EMBL/GenBank/DDBJ databases">
        <title>Genomic Encyclopedia of Archaeal and Bacterial Type Strains, Phase II (KMG-II): from individual species to whole genera.</title>
        <authorList>
            <person name="Goeker M."/>
        </authorList>
    </citation>
    <scope>NUCLEOTIDE SEQUENCE [LARGE SCALE GENOMIC DNA]</scope>
    <source>
        <strain evidence="2 3">DSM 22857</strain>
    </source>
</reference>
<comment type="caution">
    <text evidence="2">The sequence shown here is derived from an EMBL/GenBank/DDBJ whole genome shotgun (WGS) entry which is preliminary data.</text>
</comment>